<keyword evidence="1" id="KW-0597">Phosphoprotein</keyword>
<accession>A0A7H0LQ99</accession>
<proteinExistence type="predicted"/>
<organism evidence="3 4">
    <name type="scientific">Sphingomonas alpina</name>
    <dbReference type="NCBI Taxonomy" id="653931"/>
    <lineage>
        <taxon>Bacteria</taxon>
        <taxon>Pseudomonadati</taxon>
        <taxon>Pseudomonadota</taxon>
        <taxon>Alphaproteobacteria</taxon>
        <taxon>Sphingomonadales</taxon>
        <taxon>Sphingomonadaceae</taxon>
        <taxon>Sphingomonas</taxon>
    </lineage>
</organism>
<evidence type="ECO:0000313" key="3">
    <source>
        <dbReference type="EMBL" id="QNQ11852.1"/>
    </source>
</evidence>
<dbReference type="PANTHER" id="PTHR43228">
    <property type="entry name" value="TWO-COMPONENT RESPONSE REGULATOR"/>
    <property type="match status" value="1"/>
</dbReference>
<dbReference type="InterPro" id="IPR001789">
    <property type="entry name" value="Sig_transdc_resp-reg_receiver"/>
</dbReference>
<evidence type="ECO:0000313" key="4">
    <source>
        <dbReference type="Proteomes" id="UP000516148"/>
    </source>
</evidence>
<dbReference type="Proteomes" id="UP000516148">
    <property type="component" value="Chromosome"/>
</dbReference>
<dbReference type="SUPFAM" id="SSF52172">
    <property type="entry name" value="CheY-like"/>
    <property type="match status" value="1"/>
</dbReference>
<dbReference type="SMART" id="SM00448">
    <property type="entry name" value="REC"/>
    <property type="match status" value="1"/>
</dbReference>
<dbReference type="InterPro" id="IPR011006">
    <property type="entry name" value="CheY-like_superfamily"/>
</dbReference>
<dbReference type="PANTHER" id="PTHR43228:SF1">
    <property type="entry name" value="TWO-COMPONENT RESPONSE REGULATOR ARR22"/>
    <property type="match status" value="1"/>
</dbReference>
<keyword evidence="4" id="KW-1185">Reference proteome</keyword>
<feature type="modified residue" description="4-aspartylphosphate" evidence="1">
    <location>
        <position position="61"/>
    </location>
</feature>
<gene>
    <name evidence="3" type="ORF">H3Z74_04130</name>
</gene>
<dbReference type="Gene3D" id="3.40.50.2300">
    <property type="match status" value="1"/>
</dbReference>
<dbReference type="CDD" id="cd00156">
    <property type="entry name" value="REC"/>
    <property type="match status" value="1"/>
</dbReference>
<feature type="domain" description="Response regulatory" evidence="2">
    <location>
        <begin position="12"/>
        <end position="128"/>
    </location>
</feature>
<dbReference type="KEGG" id="spap:H3Z74_04130"/>
<dbReference type="AlphaFoldDB" id="A0A7H0LQ99"/>
<evidence type="ECO:0000259" key="2">
    <source>
        <dbReference type="PROSITE" id="PS50110"/>
    </source>
</evidence>
<dbReference type="PROSITE" id="PS50110">
    <property type="entry name" value="RESPONSE_REGULATORY"/>
    <property type="match status" value="1"/>
</dbReference>
<dbReference type="Pfam" id="PF00072">
    <property type="entry name" value="Response_reg"/>
    <property type="match status" value="1"/>
</dbReference>
<dbReference type="EMBL" id="CP061038">
    <property type="protein sequence ID" value="QNQ11852.1"/>
    <property type="molecule type" value="Genomic_DNA"/>
</dbReference>
<dbReference type="GO" id="GO:0000160">
    <property type="term" value="P:phosphorelay signal transduction system"/>
    <property type="evidence" value="ECO:0007669"/>
    <property type="project" value="InterPro"/>
</dbReference>
<evidence type="ECO:0000256" key="1">
    <source>
        <dbReference type="PROSITE-ProRule" id="PRU00169"/>
    </source>
</evidence>
<dbReference type="InterPro" id="IPR052048">
    <property type="entry name" value="ST_Response_Regulator"/>
</dbReference>
<dbReference type="RefSeq" id="WP_187764153.1">
    <property type="nucleotide sequence ID" value="NZ_JANQBJ010000006.1"/>
</dbReference>
<protein>
    <submittedName>
        <fullName evidence="3">Response regulator</fullName>
    </submittedName>
</protein>
<reference evidence="3 4" key="1">
    <citation type="submission" date="2020-09" db="EMBL/GenBank/DDBJ databases">
        <title>Sphingomonas sp., a new species isolated from pork steak.</title>
        <authorList>
            <person name="Heidler von Heilborn D."/>
        </authorList>
    </citation>
    <scope>NUCLEOTIDE SEQUENCE [LARGE SCALE GENOMIC DNA]</scope>
    <source>
        <strain evidence="4">S8-3T</strain>
    </source>
</reference>
<sequence>MPVAAAPSRPRRCLLVDDSRVIRKVAHRIISDLGYQVTEAENGEEALARCKAAMPDLILLDWEMPVMTGVEFVAALRRIDGGVTPKVVFCTSKAETIDIYQGIGAGADEYVTKPFDQHMLLAKLQRIGAA</sequence>
<name>A0A7H0LQ99_9SPHN</name>